<dbReference type="AlphaFoldDB" id="B6HWF8"/>
<gene>
    <name evidence="2" type="ORF">Pc24g01220</name>
    <name evidence="2" type="ORF">PCH_Pc24g01220</name>
</gene>
<evidence type="ECO:0000256" key="1">
    <source>
        <dbReference type="SAM" id="MobiDB-lite"/>
    </source>
</evidence>
<name>B6HWF8_PENRW</name>
<organism evidence="2 3">
    <name type="scientific">Penicillium rubens (strain ATCC 28089 / DSM 1075 / NRRL 1951 / Wisconsin 54-1255)</name>
    <name type="common">Penicillium chrysogenum</name>
    <dbReference type="NCBI Taxonomy" id="500485"/>
    <lineage>
        <taxon>Eukaryota</taxon>
        <taxon>Fungi</taxon>
        <taxon>Dikarya</taxon>
        <taxon>Ascomycota</taxon>
        <taxon>Pezizomycotina</taxon>
        <taxon>Eurotiomycetes</taxon>
        <taxon>Eurotiomycetidae</taxon>
        <taxon>Eurotiales</taxon>
        <taxon>Aspergillaceae</taxon>
        <taxon>Penicillium</taxon>
        <taxon>Penicillium chrysogenum species complex</taxon>
    </lineage>
</organism>
<proteinExistence type="predicted"/>
<sequence length="147" mass="16505">MSPQIVVAKRSHGSQQTSIKRIQHGPASQTVSVKYVVLSKSTLPTGQPIKETRLRLAGLNVYAKMSDVSPPQPTELIYCTALRVFPRQKREYPRRRYNRGQSTTINERKDRSSLSSLHPSFLPTEHLMNDSEPSTSHQSGPEDTAPH</sequence>
<accession>B6HWF8</accession>
<protein>
    <submittedName>
        <fullName evidence="2">Uncharacterized protein</fullName>
    </submittedName>
</protein>
<evidence type="ECO:0000313" key="3">
    <source>
        <dbReference type="Proteomes" id="UP000000724"/>
    </source>
</evidence>
<dbReference type="OrthoDB" id="10425726at2759"/>
<reference evidence="2 3" key="1">
    <citation type="journal article" date="2008" name="Nat. Biotechnol.">
        <title>Genome sequencing and analysis of the filamentous fungus Penicillium chrysogenum.</title>
        <authorList>
            <person name="van den Berg M.A."/>
            <person name="Albang R."/>
            <person name="Albermann K."/>
            <person name="Badger J.H."/>
            <person name="Daran J.-M."/>
            <person name="Driessen A.J.M."/>
            <person name="Garcia-Estrada C."/>
            <person name="Fedorova N.D."/>
            <person name="Harris D.M."/>
            <person name="Heijne W.H.M."/>
            <person name="Joardar V.S."/>
            <person name="Kiel J.A.K.W."/>
            <person name="Kovalchuk A."/>
            <person name="Martin J.F."/>
            <person name="Nierman W.C."/>
            <person name="Nijland J.G."/>
            <person name="Pronk J.T."/>
            <person name="Roubos J.A."/>
            <person name="van der Klei I.J."/>
            <person name="van Peij N.N.M.E."/>
            <person name="Veenhuis M."/>
            <person name="von Doehren H."/>
            <person name="Wagner C."/>
            <person name="Wortman J.R."/>
            <person name="Bovenberg R.A.L."/>
        </authorList>
    </citation>
    <scope>NUCLEOTIDE SEQUENCE [LARGE SCALE GENOMIC DNA]</scope>
    <source>
        <strain evidence="3">ATCC 28089 / DSM 1075 / NRRL 1951 / Wisconsin 54-1255</strain>
    </source>
</reference>
<dbReference type="EMBL" id="AM920439">
    <property type="protein sequence ID" value="CAP87030.1"/>
    <property type="molecule type" value="Genomic_DNA"/>
</dbReference>
<dbReference type="VEuPathDB" id="FungiDB:PCH_Pc24g01220"/>
<keyword evidence="3" id="KW-1185">Reference proteome</keyword>
<dbReference type="HOGENOM" id="CLU_1768727_0_0_1"/>
<feature type="compositionally biased region" description="Low complexity" evidence="1">
    <location>
        <begin position="113"/>
        <end position="123"/>
    </location>
</feature>
<feature type="compositionally biased region" description="Polar residues" evidence="1">
    <location>
        <begin position="131"/>
        <end position="141"/>
    </location>
</feature>
<feature type="region of interest" description="Disordered" evidence="1">
    <location>
        <begin position="89"/>
        <end position="147"/>
    </location>
</feature>
<dbReference type="Proteomes" id="UP000000724">
    <property type="component" value="Contig Pc00c24"/>
</dbReference>
<evidence type="ECO:0000313" key="2">
    <source>
        <dbReference type="EMBL" id="CAP87030.1"/>
    </source>
</evidence>